<accession>D8JWS2</accession>
<dbReference type="RefSeq" id="WP_013217189.1">
    <property type="nucleotide sequence ID" value="NC_014313.1"/>
</dbReference>
<keyword evidence="3" id="KW-1185">Reference proteome</keyword>
<evidence type="ECO:0000256" key="1">
    <source>
        <dbReference type="SAM" id="Phobius"/>
    </source>
</evidence>
<dbReference type="EMBL" id="CP002083">
    <property type="protein sequence ID" value="ADJ25030.1"/>
    <property type="molecule type" value="Genomic_DNA"/>
</dbReference>
<sequence length="199" mass="21652">MSKSTSEPVDESDTRMPPDPFAAVLPALAALGAITSIAAINWSGEGKLATRTRTKRKTSAALRDLETCCMGLAEIFRRFQRHPRVFAGEGGQASAPLKFGVHGQRIRADAQRLYLQLMNDIASMLVLAAQNAFDVMTSIEDGDIDAPEEIFFAFGEQQDRLNTVLQTRVTLRAAVDTGADIAERLVALVAELKTYQKPA</sequence>
<evidence type="ECO:0000313" key="2">
    <source>
        <dbReference type="EMBL" id="ADJ25030.1"/>
    </source>
</evidence>
<feature type="transmembrane region" description="Helical" evidence="1">
    <location>
        <begin position="20"/>
        <end position="43"/>
    </location>
</feature>
<protein>
    <submittedName>
        <fullName evidence="2">Uncharacterized protein</fullName>
    </submittedName>
</protein>
<gene>
    <name evidence="2" type="ordered locus">Hden_3237</name>
</gene>
<keyword evidence="1" id="KW-0472">Membrane</keyword>
<proteinExistence type="predicted"/>
<dbReference type="KEGG" id="hdn:Hden_3237"/>
<organism evidence="2 3">
    <name type="scientific">Hyphomicrobium denitrificans (strain ATCC 51888 / DSM 1869 / NCIMB 11706 / TK 0415)</name>
    <dbReference type="NCBI Taxonomy" id="582899"/>
    <lineage>
        <taxon>Bacteria</taxon>
        <taxon>Pseudomonadati</taxon>
        <taxon>Pseudomonadota</taxon>
        <taxon>Alphaproteobacteria</taxon>
        <taxon>Hyphomicrobiales</taxon>
        <taxon>Hyphomicrobiaceae</taxon>
        <taxon>Hyphomicrobium</taxon>
    </lineage>
</organism>
<keyword evidence="1" id="KW-1133">Transmembrane helix</keyword>
<dbReference type="HOGENOM" id="CLU_1370591_0_0_5"/>
<name>D8JWS2_HYPDA</name>
<keyword evidence="1" id="KW-0812">Transmembrane</keyword>
<dbReference type="AlphaFoldDB" id="D8JWS2"/>
<dbReference type="STRING" id="582899.Hden_3237"/>
<reference evidence="3" key="1">
    <citation type="journal article" date="2011" name="J. Bacteriol.">
        <title>Genome sequences of eight morphologically diverse alphaproteobacteria.</title>
        <authorList>
            <consortium name="US DOE Joint Genome Institute"/>
            <person name="Brown P.J."/>
            <person name="Kysela D.T."/>
            <person name="Buechlein A."/>
            <person name="Hemmerich C."/>
            <person name="Brun Y.V."/>
        </authorList>
    </citation>
    <scope>NUCLEOTIDE SEQUENCE [LARGE SCALE GENOMIC DNA]</scope>
    <source>
        <strain evidence="3">ATCC 51888 / DSM 1869 / NCIB 11706 / TK 0415</strain>
    </source>
</reference>
<dbReference type="Proteomes" id="UP000002033">
    <property type="component" value="Chromosome"/>
</dbReference>
<evidence type="ECO:0000313" key="3">
    <source>
        <dbReference type="Proteomes" id="UP000002033"/>
    </source>
</evidence>